<evidence type="ECO:0000313" key="2">
    <source>
        <dbReference type="EMBL" id="MBB6131518.1"/>
    </source>
</evidence>
<comment type="caution">
    <text evidence="2">The sequence shown here is derived from an EMBL/GenBank/DDBJ whole genome shotgun (WGS) entry which is preliminary data.</text>
</comment>
<dbReference type="Proteomes" id="UP000548326">
    <property type="component" value="Unassembled WGS sequence"/>
</dbReference>
<keyword evidence="1" id="KW-0472">Membrane</keyword>
<organism evidence="2 3">
    <name type="scientific">Mucilaginibacter lappiensis</name>
    <dbReference type="NCBI Taxonomy" id="354630"/>
    <lineage>
        <taxon>Bacteria</taxon>
        <taxon>Pseudomonadati</taxon>
        <taxon>Bacteroidota</taxon>
        <taxon>Sphingobacteriia</taxon>
        <taxon>Sphingobacteriales</taxon>
        <taxon>Sphingobacteriaceae</taxon>
        <taxon>Mucilaginibacter</taxon>
    </lineage>
</organism>
<proteinExistence type="predicted"/>
<dbReference type="AlphaFoldDB" id="A0A841JRV0"/>
<gene>
    <name evidence="2" type="ORF">HDF22_005669</name>
</gene>
<feature type="transmembrane region" description="Helical" evidence="1">
    <location>
        <begin position="24"/>
        <end position="43"/>
    </location>
</feature>
<reference evidence="2 3" key="1">
    <citation type="submission" date="2020-08" db="EMBL/GenBank/DDBJ databases">
        <title>Genomic Encyclopedia of Type Strains, Phase IV (KMG-V): Genome sequencing to study the core and pangenomes of soil and plant-associated prokaryotes.</title>
        <authorList>
            <person name="Whitman W."/>
        </authorList>
    </citation>
    <scope>NUCLEOTIDE SEQUENCE [LARGE SCALE GENOMIC DNA]</scope>
    <source>
        <strain evidence="2 3">MP601</strain>
    </source>
</reference>
<protein>
    <submittedName>
        <fullName evidence="2">Putative lipid-binding transport protein (Tim44 family)</fullName>
    </submittedName>
</protein>
<keyword evidence="1" id="KW-0812">Transmembrane</keyword>
<dbReference type="RefSeq" id="WP_183589992.1">
    <property type="nucleotide sequence ID" value="NZ_JACHCA010000025.1"/>
</dbReference>
<accession>A0A841JRV0</accession>
<evidence type="ECO:0000313" key="3">
    <source>
        <dbReference type="Proteomes" id="UP000548326"/>
    </source>
</evidence>
<dbReference type="EMBL" id="JACHCA010000025">
    <property type="protein sequence ID" value="MBB6131518.1"/>
    <property type="molecule type" value="Genomic_DNA"/>
</dbReference>
<sequence length="101" mass="11397">MSKKFEIYKGLQKPLIYKGFKGKFIYWGIGTLASGLVVGAFVIAAISKLFGFLLMIGIMGGGLFLVARKQKQGLFNKTRNPGIYVQRANLKNIYQYEKKRI</sequence>
<keyword evidence="1" id="KW-1133">Transmembrane helix</keyword>
<evidence type="ECO:0000256" key="1">
    <source>
        <dbReference type="SAM" id="Phobius"/>
    </source>
</evidence>
<name>A0A841JRV0_9SPHI</name>
<feature type="transmembrane region" description="Helical" evidence="1">
    <location>
        <begin position="49"/>
        <end position="67"/>
    </location>
</feature>